<accession>A0A2I2L5M4</accession>
<dbReference type="KEGG" id="vg:35382765"/>
<sequence>MNKLWYMGLALNILGNAIVEYLQPYFIRKGTDTGIFIAPNIPVVPITLSYLFTVMVIFNILLIFNCTYPTIKIEITNKKLIGYIIYGFFSTIGNIFRILAMENLPVSLYISISFLYLPITSIFFQLSESKIDGNKSSTFLYQVVYWPLIIMITISAIFTQLLISSEETLTSYIGLVYSTITVIIDSIVTIILSLISRDTPKEEGNTKKDLKDWMVNTIGIYSFAFIFIFSCTPIFLIYWNGETYFNGYLLLYEIVVVISCIGYTLGVKFYDPVYYTLCVPVSLVISCLFIGNIAALISSLFLIFLIFTFVVLTITIKNK</sequence>
<dbReference type="Proteomes" id="UP000236316">
    <property type="component" value="Segment"/>
</dbReference>
<feature type="transmembrane region" description="Helical" evidence="1">
    <location>
        <begin position="80"/>
        <end position="100"/>
    </location>
</feature>
<reference evidence="2" key="1">
    <citation type="submission" date="2017-08" db="EMBL/GenBank/DDBJ databases">
        <authorList>
            <consortium name="Urmite Genomes"/>
        </authorList>
    </citation>
    <scope>NUCLEOTIDE SEQUENCE [LARGE SCALE GENOMIC DNA]</scope>
    <source>
        <strain evidence="2">IHUMI-LCC2</strain>
    </source>
</reference>
<organism evidence="2">
    <name type="scientific">Orpheovirus IHUMI-LCC2</name>
    <dbReference type="NCBI Taxonomy" id="2023057"/>
    <lineage>
        <taxon>Viruses</taxon>
        <taxon>Varidnaviria</taxon>
        <taxon>Bamfordvirae</taxon>
        <taxon>Nucleocytoviricota</taxon>
        <taxon>Megaviricetes</taxon>
        <taxon>Pimascovirales</taxon>
        <taxon>Ocovirineae</taxon>
        <taxon>Orpheoviridae</taxon>
        <taxon>Alphaorpheovirus</taxon>
        <taxon>Alphaorpheovirus massiliense</taxon>
    </lineage>
</organism>
<gene>
    <name evidence="2" type="ORF">ORPV_923</name>
</gene>
<evidence type="ECO:0000256" key="1">
    <source>
        <dbReference type="SAM" id="Phobius"/>
    </source>
</evidence>
<evidence type="ECO:0000313" key="2">
    <source>
        <dbReference type="EMBL" id="SNW62827.1"/>
    </source>
</evidence>
<keyword evidence="1" id="KW-1133">Transmembrane helix</keyword>
<feature type="transmembrane region" description="Helical" evidence="1">
    <location>
        <begin position="215"/>
        <end position="239"/>
    </location>
</feature>
<name>A0A2I2L5M4_9VIRU</name>
<protein>
    <submittedName>
        <fullName evidence="2">Transmembrane domain-containing protein</fullName>
    </submittedName>
</protein>
<feature type="transmembrane region" description="Helical" evidence="1">
    <location>
        <begin position="106"/>
        <end position="127"/>
    </location>
</feature>
<proteinExistence type="predicted"/>
<feature type="transmembrane region" description="Helical" evidence="1">
    <location>
        <begin position="273"/>
        <end position="291"/>
    </location>
</feature>
<dbReference type="EMBL" id="LT906555">
    <property type="protein sequence ID" value="SNW62827.1"/>
    <property type="molecule type" value="Genomic_DNA"/>
</dbReference>
<keyword evidence="3" id="KW-1185">Reference proteome</keyword>
<dbReference type="RefSeq" id="YP_009449129.1">
    <property type="nucleotide sequence ID" value="NC_036594.1"/>
</dbReference>
<dbReference type="GeneID" id="35382765"/>
<feature type="transmembrane region" description="Helical" evidence="1">
    <location>
        <begin position="175"/>
        <end position="195"/>
    </location>
</feature>
<feature type="transmembrane region" description="Helical" evidence="1">
    <location>
        <begin position="297"/>
        <end position="316"/>
    </location>
</feature>
<feature type="transmembrane region" description="Helical" evidence="1">
    <location>
        <begin position="245"/>
        <end position="266"/>
    </location>
</feature>
<feature type="transmembrane region" description="Helical" evidence="1">
    <location>
        <begin position="139"/>
        <end position="163"/>
    </location>
</feature>
<keyword evidence="1" id="KW-0472">Membrane</keyword>
<feature type="transmembrane region" description="Helical" evidence="1">
    <location>
        <begin position="48"/>
        <end position="68"/>
    </location>
</feature>
<keyword evidence="1 2" id="KW-0812">Transmembrane</keyword>
<evidence type="ECO:0000313" key="3">
    <source>
        <dbReference type="Proteomes" id="UP000236316"/>
    </source>
</evidence>